<evidence type="ECO:0000256" key="3">
    <source>
        <dbReference type="SAM" id="MobiDB-lite"/>
    </source>
</evidence>
<feature type="transmembrane region" description="Helical" evidence="4">
    <location>
        <begin position="192"/>
        <end position="213"/>
    </location>
</feature>
<dbReference type="RefSeq" id="XP_040676765.1">
    <property type="nucleotide sequence ID" value="XM_040825338.1"/>
</dbReference>
<organism evidence="5 6">
    <name type="scientific">Metarhizium album (strain ARSEF 1941)</name>
    <dbReference type="NCBI Taxonomy" id="1081103"/>
    <lineage>
        <taxon>Eukaryota</taxon>
        <taxon>Fungi</taxon>
        <taxon>Dikarya</taxon>
        <taxon>Ascomycota</taxon>
        <taxon>Pezizomycotina</taxon>
        <taxon>Sordariomycetes</taxon>
        <taxon>Hypocreomycetidae</taxon>
        <taxon>Hypocreales</taxon>
        <taxon>Clavicipitaceae</taxon>
        <taxon>Metarhizium</taxon>
    </lineage>
</organism>
<dbReference type="PANTHER" id="PTHR11360:SF234">
    <property type="entry name" value="MFS-TYPE TRANSPORTER DBAD-RELATED"/>
    <property type="match status" value="1"/>
</dbReference>
<feature type="transmembrane region" description="Helical" evidence="4">
    <location>
        <begin position="107"/>
        <end position="129"/>
    </location>
</feature>
<keyword evidence="4" id="KW-0812">Transmembrane</keyword>
<dbReference type="EMBL" id="AZHE01000021">
    <property type="protein sequence ID" value="KHN95699.1"/>
    <property type="molecule type" value="Genomic_DNA"/>
</dbReference>
<feature type="transmembrane region" description="Helical" evidence="4">
    <location>
        <begin position="266"/>
        <end position="291"/>
    </location>
</feature>
<dbReference type="GeneID" id="63740995"/>
<dbReference type="HOGENOM" id="CLU_001265_1_1_1"/>
<evidence type="ECO:0000256" key="4">
    <source>
        <dbReference type="SAM" id="Phobius"/>
    </source>
</evidence>
<feature type="transmembrane region" description="Helical" evidence="4">
    <location>
        <begin position="334"/>
        <end position="352"/>
    </location>
</feature>
<gene>
    <name evidence="5" type="ORF">MAM_06540</name>
</gene>
<sequence length="484" mass="50943">MLADGAAAVPDQSEDMPRTSAPERTSEKQQSQDEDPAPDAHAHAHACPATASPPDTSAPPNGGCWAWIQVAAAFSIFFNTWGVLNTFGIFQTYYEGGALFRESSSNISWIGSIQAYCVLVVGLVSGPIYDRGHLRLLVLTGSSLLVLGFMMLSICRTFWQALLAQGFCIGIGAGCLFVPSLALLPTYFGTRIGLAVGIAASGSSLGGVVYPIIFYKLIGAVGFGWTVRAIGFIALATLAVPLCFARMRVKPSRARAVLDWSALTDWPYVFFVVSTLIGFVGLYVVLFYISYFGAATGIASSEMSFYLVPILNAASMFGRTLPNAVSDKIGPFNLFGPAAVVCAVLTFCLVAVESLGGVVAIAALYGFFSGVFIAIPGVCFVRLTRDKSKLGTRIGMGFAAFGFGVLAGGPGGGHVLGTNRAHLDWDSVWVYGGSSKEICGCAGARLRPTFQQTSGSSAASPSSDKKGFGGTWQQGFGHIQHISQ</sequence>
<feature type="transmembrane region" description="Helical" evidence="4">
    <location>
        <begin position="358"/>
        <end position="383"/>
    </location>
</feature>
<accession>A0A0B2WPZ5</accession>
<dbReference type="GO" id="GO:0022857">
    <property type="term" value="F:transmembrane transporter activity"/>
    <property type="evidence" value="ECO:0007669"/>
    <property type="project" value="InterPro"/>
</dbReference>
<dbReference type="Gene3D" id="1.20.1250.20">
    <property type="entry name" value="MFS general substrate transporter like domains"/>
    <property type="match status" value="2"/>
</dbReference>
<dbReference type="InterPro" id="IPR011701">
    <property type="entry name" value="MFS"/>
</dbReference>
<dbReference type="GO" id="GO:0016020">
    <property type="term" value="C:membrane"/>
    <property type="evidence" value="ECO:0007669"/>
    <property type="project" value="UniProtKB-SubCell"/>
</dbReference>
<dbReference type="InterPro" id="IPR050327">
    <property type="entry name" value="Proton-linked_MCT"/>
</dbReference>
<feature type="transmembrane region" description="Helical" evidence="4">
    <location>
        <begin position="225"/>
        <end position="245"/>
    </location>
</feature>
<feature type="transmembrane region" description="Helical" evidence="4">
    <location>
        <begin position="303"/>
        <end position="322"/>
    </location>
</feature>
<keyword evidence="6" id="KW-1185">Reference proteome</keyword>
<dbReference type="SUPFAM" id="SSF103473">
    <property type="entry name" value="MFS general substrate transporter"/>
    <property type="match status" value="1"/>
</dbReference>
<protein>
    <submittedName>
        <fullName evidence="5">Major facilitator superfamily domain, general substrate transporter</fullName>
    </submittedName>
</protein>
<feature type="transmembrane region" description="Helical" evidence="4">
    <location>
        <begin position="64"/>
        <end position="87"/>
    </location>
</feature>
<dbReference type="InterPro" id="IPR036259">
    <property type="entry name" value="MFS_trans_sf"/>
</dbReference>
<evidence type="ECO:0000256" key="2">
    <source>
        <dbReference type="ARBA" id="ARBA00006727"/>
    </source>
</evidence>
<evidence type="ECO:0000313" key="6">
    <source>
        <dbReference type="Proteomes" id="UP000030816"/>
    </source>
</evidence>
<feature type="region of interest" description="Disordered" evidence="3">
    <location>
        <begin position="1"/>
        <end position="55"/>
    </location>
</feature>
<dbReference type="Pfam" id="PF07690">
    <property type="entry name" value="MFS_1"/>
    <property type="match status" value="1"/>
</dbReference>
<dbReference type="OrthoDB" id="6509908at2759"/>
<keyword evidence="4" id="KW-1133">Transmembrane helix</keyword>
<comment type="similarity">
    <text evidence="2">Belongs to the major facilitator superfamily. Monocarboxylate porter (TC 2.A.1.13) family.</text>
</comment>
<keyword evidence="4" id="KW-0472">Membrane</keyword>
<proteinExistence type="inferred from homology"/>
<name>A0A0B2WPZ5_METAS</name>
<reference evidence="5 6" key="1">
    <citation type="journal article" date="2014" name="Proc. Natl. Acad. Sci. U.S.A.">
        <title>Trajectory and genomic determinants of fungal-pathogen speciation and host adaptation.</title>
        <authorList>
            <person name="Hu X."/>
            <person name="Xiao G."/>
            <person name="Zheng P."/>
            <person name="Shang Y."/>
            <person name="Su Y."/>
            <person name="Zhang X."/>
            <person name="Liu X."/>
            <person name="Zhan S."/>
            <person name="St Leger R.J."/>
            <person name="Wang C."/>
        </authorList>
    </citation>
    <scope>NUCLEOTIDE SEQUENCE [LARGE SCALE GENOMIC DNA]</scope>
    <source>
        <strain evidence="5 6">ARSEF 1941</strain>
    </source>
</reference>
<feature type="compositionally biased region" description="Low complexity" evidence="3">
    <location>
        <begin position="45"/>
        <end position="55"/>
    </location>
</feature>
<evidence type="ECO:0000256" key="1">
    <source>
        <dbReference type="ARBA" id="ARBA00004141"/>
    </source>
</evidence>
<comment type="subcellular location">
    <subcellularLocation>
        <location evidence="1">Membrane</location>
        <topology evidence="1">Multi-pass membrane protein</topology>
    </subcellularLocation>
</comment>
<dbReference type="PANTHER" id="PTHR11360">
    <property type="entry name" value="MONOCARBOXYLATE TRANSPORTER"/>
    <property type="match status" value="1"/>
</dbReference>
<feature type="transmembrane region" description="Helical" evidence="4">
    <location>
        <begin position="160"/>
        <end position="185"/>
    </location>
</feature>
<dbReference type="Proteomes" id="UP000030816">
    <property type="component" value="Unassembled WGS sequence"/>
</dbReference>
<dbReference type="AlphaFoldDB" id="A0A0B2WPZ5"/>
<feature type="transmembrane region" description="Helical" evidence="4">
    <location>
        <begin position="136"/>
        <end position="154"/>
    </location>
</feature>
<evidence type="ECO:0000313" key="5">
    <source>
        <dbReference type="EMBL" id="KHN95699.1"/>
    </source>
</evidence>
<comment type="caution">
    <text evidence="5">The sequence shown here is derived from an EMBL/GenBank/DDBJ whole genome shotgun (WGS) entry which is preliminary data.</text>
</comment>